<dbReference type="SUPFAM" id="SSF56112">
    <property type="entry name" value="Protein kinase-like (PK-like)"/>
    <property type="match status" value="1"/>
</dbReference>
<evidence type="ECO:0000256" key="2">
    <source>
        <dbReference type="ARBA" id="ARBA00022840"/>
    </source>
</evidence>
<dbReference type="EMBL" id="KV427608">
    <property type="protein sequence ID" value="KZT10868.1"/>
    <property type="molecule type" value="Genomic_DNA"/>
</dbReference>
<dbReference type="PANTHER" id="PTHR24346:SF75">
    <property type="entry name" value="AURORA KINASE"/>
    <property type="match status" value="1"/>
</dbReference>
<dbReference type="PROSITE" id="PS50011">
    <property type="entry name" value="PROTEIN_KINASE_DOM"/>
    <property type="match status" value="1"/>
</dbReference>
<feature type="compositionally biased region" description="Polar residues" evidence="3">
    <location>
        <begin position="43"/>
        <end position="61"/>
    </location>
</feature>
<dbReference type="GO" id="GO:0004674">
    <property type="term" value="F:protein serine/threonine kinase activity"/>
    <property type="evidence" value="ECO:0007669"/>
    <property type="project" value="TreeGrafter"/>
</dbReference>
<feature type="domain" description="Protein kinase" evidence="4">
    <location>
        <begin position="170"/>
        <end position="488"/>
    </location>
</feature>
<evidence type="ECO:0000313" key="5">
    <source>
        <dbReference type="EMBL" id="KZT10868.1"/>
    </source>
</evidence>
<evidence type="ECO:0000313" key="6">
    <source>
        <dbReference type="Proteomes" id="UP000076871"/>
    </source>
</evidence>
<proteinExistence type="predicted"/>
<dbReference type="InterPro" id="IPR000719">
    <property type="entry name" value="Prot_kinase_dom"/>
</dbReference>
<name>A0A165GVC0_9APHY</name>
<dbReference type="OrthoDB" id="5987198at2759"/>
<evidence type="ECO:0000256" key="3">
    <source>
        <dbReference type="SAM" id="MobiDB-lite"/>
    </source>
</evidence>
<dbReference type="RefSeq" id="XP_040768608.1">
    <property type="nucleotide sequence ID" value="XM_040907984.1"/>
</dbReference>
<dbReference type="GO" id="GO:0005737">
    <property type="term" value="C:cytoplasm"/>
    <property type="evidence" value="ECO:0007669"/>
    <property type="project" value="TreeGrafter"/>
</dbReference>
<dbReference type="Gene3D" id="1.10.510.10">
    <property type="entry name" value="Transferase(Phosphotransferase) domain 1"/>
    <property type="match status" value="1"/>
</dbReference>
<dbReference type="AlphaFoldDB" id="A0A165GVC0"/>
<keyword evidence="6" id="KW-1185">Reference proteome</keyword>
<dbReference type="Pfam" id="PF00069">
    <property type="entry name" value="Pkinase"/>
    <property type="match status" value="1"/>
</dbReference>
<dbReference type="GO" id="GO:0035556">
    <property type="term" value="P:intracellular signal transduction"/>
    <property type="evidence" value="ECO:0007669"/>
    <property type="project" value="TreeGrafter"/>
</dbReference>
<dbReference type="SMART" id="SM00220">
    <property type="entry name" value="S_TKc"/>
    <property type="match status" value="1"/>
</dbReference>
<feature type="compositionally biased region" description="Basic and acidic residues" evidence="3">
    <location>
        <begin position="62"/>
        <end position="76"/>
    </location>
</feature>
<protein>
    <recommendedName>
        <fullName evidence="4">Protein kinase domain-containing protein</fullName>
    </recommendedName>
</protein>
<accession>A0A165GVC0</accession>
<dbReference type="STRING" id="1314785.A0A165GVC0"/>
<sequence>MPTDLHCEPDSSPTLAAAEGRPSRAPATEDEPQLLASEDWTEATLTLTESFPNAYLTSSATEGRREDERTLPKTEDQAEAALSLSVTEGGPNIEPTVPVAEGGHQSSPASPVTGGGHLAPPALPIADGGLLPDERFWCDHYAWLKDQGYVLRPRYRPGWVPIWAGTDAFFWDYEDGVVNDYGHVMDATRSSDGVIVILKSIFKKEHPYEVEITQMFSSAPLMSDPGNHCVPLYDVLQVPDDSDNVLLVIPLLRRFNDPSIQTVGEAVDFFHQIFEGLRFMHENHVAHRDCMNFNIMMDPKPLFPKLFHPQKPKYTLDFKGYAKHFTRTKRPTKYYLIDFGLSRKYNPEDGPPREDPIWGGDKTVPEFHRSDDPCDPFPTDIYYLGNMIRKDFLQTYRGVEFMQPLVHDMVDDDPAKRPTIDQVVARFADLRGNLGYWKLRSRLVPRKEFWIMKIYRTIRHILRTVGYIVLNRPPVPTIISHNTPNESA</sequence>
<gene>
    <name evidence="5" type="ORF">LAESUDRAFT_721256</name>
</gene>
<dbReference type="InterPro" id="IPR011009">
    <property type="entry name" value="Kinase-like_dom_sf"/>
</dbReference>
<dbReference type="PANTHER" id="PTHR24346">
    <property type="entry name" value="MAP/MICROTUBULE AFFINITY-REGULATING KINASE"/>
    <property type="match status" value="1"/>
</dbReference>
<dbReference type="GO" id="GO:0005524">
    <property type="term" value="F:ATP binding"/>
    <property type="evidence" value="ECO:0007669"/>
    <property type="project" value="UniProtKB-KW"/>
</dbReference>
<evidence type="ECO:0000256" key="1">
    <source>
        <dbReference type="ARBA" id="ARBA00022741"/>
    </source>
</evidence>
<evidence type="ECO:0000259" key="4">
    <source>
        <dbReference type="PROSITE" id="PS50011"/>
    </source>
</evidence>
<keyword evidence="2" id="KW-0067">ATP-binding</keyword>
<dbReference type="Proteomes" id="UP000076871">
    <property type="component" value="Unassembled WGS sequence"/>
</dbReference>
<dbReference type="GeneID" id="63825013"/>
<dbReference type="InParanoid" id="A0A165GVC0"/>
<reference evidence="5 6" key="1">
    <citation type="journal article" date="2016" name="Mol. Biol. Evol.">
        <title>Comparative Genomics of Early-Diverging Mushroom-Forming Fungi Provides Insights into the Origins of Lignocellulose Decay Capabilities.</title>
        <authorList>
            <person name="Nagy L.G."/>
            <person name="Riley R."/>
            <person name="Tritt A."/>
            <person name="Adam C."/>
            <person name="Daum C."/>
            <person name="Floudas D."/>
            <person name="Sun H."/>
            <person name="Yadav J.S."/>
            <person name="Pangilinan J."/>
            <person name="Larsson K.H."/>
            <person name="Matsuura K."/>
            <person name="Barry K."/>
            <person name="Labutti K."/>
            <person name="Kuo R."/>
            <person name="Ohm R.A."/>
            <person name="Bhattacharya S.S."/>
            <person name="Shirouzu T."/>
            <person name="Yoshinaga Y."/>
            <person name="Martin F.M."/>
            <person name="Grigoriev I.V."/>
            <person name="Hibbett D.S."/>
        </authorList>
    </citation>
    <scope>NUCLEOTIDE SEQUENCE [LARGE SCALE GENOMIC DNA]</scope>
    <source>
        <strain evidence="5 6">93-53</strain>
    </source>
</reference>
<organism evidence="5 6">
    <name type="scientific">Laetiporus sulphureus 93-53</name>
    <dbReference type="NCBI Taxonomy" id="1314785"/>
    <lineage>
        <taxon>Eukaryota</taxon>
        <taxon>Fungi</taxon>
        <taxon>Dikarya</taxon>
        <taxon>Basidiomycota</taxon>
        <taxon>Agaricomycotina</taxon>
        <taxon>Agaricomycetes</taxon>
        <taxon>Polyporales</taxon>
        <taxon>Laetiporus</taxon>
    </lineage>
</organism>
<feature type="region of interest" description="Disordered" evidence="3">
    <location>
        <begin position="1"/>
        <end position="119"/>
    </location>
</feature>
<keyword evidence="1" id="KW-0547">Nucleotide-binding</keyword>